<evidence type="ECO:0008006" key="3">
    <source>
        <dbReference type="Google" id="ProtNLM"/>
    </source>
</evidence>
<comment type="caution">
    <text evidence="1">The sequence shown here is derived from an EMBL/GenBank/DDBJ whole genome shotgun (WGS) entry which is preliminary data.</text>
</comment>
<accession>A0A399F761</accession>
<dbReference type="AlphaFoldDB" id="A0A399F761"/>
<dbReference type="PROSITE" id="PS51257">
    <property type="entry name" value="PROKAR_LIPOPROTEIN"/>
    <property type="match status" value="1"/>
</dbReference>
<dbReference type="EMBL" id="QWLB01000083">
    <property type="protein sequence ID" value="RIH90471.1"/>
    <property type="molecule type" value="Genomic_DNA"/>
</dbReference>
<proteinExistence type="predicted"/>
<keyword evidence="2" id="KW-1185">Reference proteome</keyword>
<dbReference type="OrthoDB" id="26650at2"/>
<evidence type="ECO:0000313" key="2">
    <source>
        <dbReference type="Proteomes" id="UP000266178"/>
    </source>
</evidence>
<evidence type="ECO:0000313" key="1">
    <source>
        <dbReference type="EMBL" id="RIH90471.1"/>
    </source>
</evidence>
<dbReference type="RefSeq" id="WP_119358663.1">
    <property type="nucleotide sequence ID" value="NZ_BJXM01000004.1"/>
</dbReference>
<name>A0A399F761_9DEIN</name>
<protein>
    <recommendedName>
        <fullName evidence="3">Lipoprotein</fullName>
    </recommendedName>
</protein>
<organism evidence="1 2">
    <name type="scientific">Meiothermus granaticius NBRC 107808</name>
    <dbReference type="NCBI Taxonomy" id="1227551"/>
    <lineage>
        <taxon>Bacteria</taxon>
        <taxon>Thermotogati</taxon>
        <taxon>Deinococcota</taxon>
        <taxon>Deinococci</taxon>
        <taxon>Thermales</taxon>
        <taxon>Thermaceae</taxon>
        <taxon>Meiothermus</taxon>
    </lineage>
</organism>
<dbReference type="Proteomes" id="UP000266178">
    <property type="component" value="Unassembled WGS sequence"/>
</dbReference>
<gene>
    <name evidence="1" type="ORF">Mgrana_03248</name>
</gene>
<reference evidence="1 2" key="1">
    <citation type="submission" date="2018-08" db="EMBL/GenBank/DDBJ databases">
        <title>Meiothermus granaticius genome AF-68 sequencing project.</title>
        <authorList>
            <person name="Da Costa M.S."/>
            <person name="Albuquerque L."/>
            <person name="Raposo P."/>
            <person name="Froufe H.J.C."/>
            <person name="Barroso C.S."/>
            <person name="Egas C."/>
        </authorList>
    </citation>
    <scope>NUCLEOTIDE SEQUENCE [LARGE SCALE GENOMIC DNA]</scope>
    <source>
        <strain evidence="1 2">AF-68</strain>
    </source>
</reference>
<sequence length="162" mass="17132">MKKFTVPIVLAGLVAVLSSCVVVVSTPKARNFTYTSNYVLASNNQPVICDNRTTQIEYSFVYTNLSDVPTIIENWTGQAPTSPTYTFTRNVPGPGVSVVGNQVVVDLTWAPGTSPFSAAKPQSITPTPVPLPPTSQTGIAYVTISVGGVTQNTSFPVYSGCP</sequence>